<dbReference type="Pfam" id="PF14765">
    <property type="entry name" value="PS-DH"/>
    <property type="match status" value="1"/>
</dbReference>
<evidence type="ECO:0000256" key="5">
    <source>
        <dbReference type="ARBA" id="ARBA00022679"/>
    </source>
</evidence>
<protein>
    <submittedName>
        <fullName evidence="14">BcPKS5, polyketide synthase</fullName>
    </submittedName>
</protein>
<gene>
    <name evidence="14" type="ORF">B0H64DRAFT_455457</name>
</gene>
<dbReference type="InterPro" id="IPR014043">
    <property type="entry name" value="Acyl_transferase_dom"/>
</dbReference>
<dbReference type="InterPro" id="IPR018201">
    <property type="entry name" value="Ketoacyl_synth_AS"/>
</dbReference>
<dbReference type="Pfam" id="PF00698">
    <property type="entry name" value="Acyl_transf_1"/>
    <property type="match status" value="1"/>
</dbReference>
<evidence type="ECO:0000256" key="6">
    <source>
        <dbReference type="ARBA" id="ARBA00022737"/>
    </source>
</evidence>
<dbReference type="GO" id="GO:0032259">
    <property type="term" value="P:methylation"/>
    <property type="evidence" value="ECO:0007669"/>
    <property type="project" value="UniProtKB-KW"/>
</dbReference>
<dbReference type="RefSeq" id="XP_062662998.1">
    <property type="nucleotide sequence ID" value="XM_062807305.1"/>
</dbReference>
<keyword evidence="8" id="KW-0511">Multifunctional enzyme</keyword>
<dbReference type="InterPro" id="IPR016039">
    <property type="entry name" value="Thiolase-like"/>
</dbReference>
<dbReference type="InterPro" id="IPR013120">
    <property type="entry name" value="FAR_NAD-bd"/>
</dbReference>
<dbReference type="Pfam" id="PF00109">
    <property type="entry name" value="ketoacyl-synt"/>
    <property type="match status" value="1"/>
</dbReference>
<dbReference type="SMART" id="SM00823">
    <property type="entry name" value="PKS_PP"/>
    <property type="match status" value="2"/>
</dbReference>
<dbReference type="PANTHER" id="PTHR43775">
    <property type="entry name" value="FATTY ACID SYNTHASE"/>
    <property type="match status" value="1"/>
</dbReference>
<dbReference type="InterPro" id="IPR049552">
    <property type="entry name" value="PKS_DH_N"/>
</dbReference>
<dbReference type="Gene3D" id="3.40.47.10">
    <property type="match status" value="1"/>
</dbReference>
<dbReference type="PROSITE" id="PS50075">
    <property type="entry name" value="CARRIER"/>
    <property type="match status" value="2"/>
</dbReference>
<dbReference type="Gene3D" id="3.40.50.12780">
    <property type="entry name" value="N-terminal domain of ligase-like"/>
    <property type="match status" value="1"/>
</dbReference>
<evidence type="ECO:0000256" key="7">
    <source>
        <dbReference type="ARBA" id="ARBA00023002"/>
    </source>
</evidence>
<dbReference type="InterPro" id="IPR016035">
    <property type="entry name" value="Acyl_Trfase/lysoPLipase"/>
</dbReference>
<dbReference type="SUPFAM" id="SSF47336">
    <property type="entry name" value="ACP-like"/>
    <property type="match status" value="2"/>
</dbReference>
<dbReference type="EMBL" id="JAUEPN010000002">
    <property type="protein sequence ID" value="KAK3299484.1"/>
    <property type="molecule type" value="Genomic_DNA"/>
</dbReference>
<dbReference type="SUPFAM" id="SSF52777">
    <property type="entry name" value="CoA-dependent acyltransferases"/>
    <property type="match status" value="2"/>
</dbReference>
<dbReference type="Pfam" id="PF08659">
    <property type="entry name" value="KR"/>
    <property type="match status" value="1"/>
</dbReference>
<dbReference type="InterPro" id="IPR013217">
    <property type="entry name" value="Methyltransf_12"/>
</dbReference>
<proteinExistence type="predicted"/>
<dbReference type="Gene3D" id="3.10.129.110">
    <property type="entry name" value="Polyketide synthase dehydratase"/>
    <property type="match status" value="1"/>
</dbReference>
<feature type="compositionally biased region" description="Low complexity" evidence="10">
    <location>
        <begin position="3617"/>
        <end position="3635"/>
    </location>
</feature>
<dbReference type="InterPro" id="IPR020841">
    <property type="entry name" value="PKS_Beta-ketoAc_synthase_dom"/>
</dbReference>
<reference evidence="14" key="2">
    <citation type="submission" date="2023-06" db="EMBL/GenBank/DDBJ databases">
        <authorList>
            <consortium name="Lawrence Berkeley National Laboratory"/>
            <person name="Haridas S."/>
            <person name="Hensen N."/>
            <person name="Bonometti L."/>
            <person name="Westerberg I."/>
            <person name="Brannstrom I.O."/>
            <person name="Guillou S."/>
            <person name="Cros-Aarteil S."/>
            <person name="Calhoun S."/>
            <person name="Kuo A."/>
            <person name="Mondo S."/>
            <person name="Pangilinan J."/>
            <person name="Riley R."/>
            <person name="Labutti K."/>
            <person name="Andreopoulos B."/>
            <person name="Lipzen A."/>
            <person name="Chen C."/>
            <person name="Yanf M."/>
            <person name="Daum C."/>
            <person name="Ng V."/>
            <person name="Clum A."/>
            <person name="Steindorff A."/>
            <person name="Ohm R."/>
            <person name="Martin F."/>
            <person name="Silar P."/>
            <person name="Natvig D."/>
            <person name="Lalanne C."/>
            <person name="Gautier V."/>
            <person name="Ament-Velasquez S.L."/>
            <person name="Kruys A."/>
            <person name="Hutchinson M.I."/>
            <person name="Powell A.J."/>
            <person name="Barry K."/>
            <person name="Miller A.N."/>
            <person name="Grigoriev I.V."/>
            <person name="Debuchy R."/>
            <person name="Gladieux P."/>
            <person name="Thoren M.H."/>
            <person name="Johannesson H."/>
        </authorList>
    </citation>
    <scope>NUCLEOTIDE SEQUENCE</scope>
    <source>
        <strain evidence="14">CBS 168.71</strain>
    </source>
</reference>
<keyword evidence="2" id="KW-0597">Phosphoprotein</keyword>
<dbReference type="InterPro" id="IPR020845">
    <property type="entry name" value="AMP-binding_CS"/>
</dbReference>
<evidence type="ECO:0000259" key="12">
    <source>
        <dbReference type="PROSITE" id="PS52004"/>
    </source>
</evidence>
<dbReference type="PROSITE" id="PS00606">
    <property type="entry name" value="KS3_1"/>
    <property type="match status" value="1"/>
</dbReference>
<dbReference type="Gene3D" id="3.40.50.720">
    <property type="entry name" value="NAD(P)-binding Rossmann-like Domain"/>
    <property type="match status" value="3"/>
</dbReference>
<dbReference type="PROSITE" id="PS52004">
    <property type="entry name" value="KS3_2"/>
    <property type="match status" value="1"/>
</dbReference>
<dbReference type="InterPro" id="IPR014030">
    <property type="entry name" value="Ketoacyl_synth_N"/>
</dbReference>
<dbReference type="Gene3D" id="3.30.300.30">
    <property type="match status" value="1"/>
</dbReference>
<dbReference type="InterPro" id="IPR023213">
    <property type="entry name" value="CAT-like_dom_sf"/>
</dbReference>
<dbReference type="PROSITE" id="PS00012">
    <property type="entry name" value="PHOSPHOPANTETHEINE"/>
    <property type="match status" value="1"/>
</dbReference>
<keyword evidence="7" id="KW-0560">Oxidoreductase</keyword>
<dbReference type="Pfam" id="PF00501">
    <property type="entry name" value="AMP-binding"/>
    <property type="match status" value="1"/>
</dbReference>
<dbReference type="InterPro" id="IPR049900">
    <property type="entry name" value="PKS_mFAS_DH"/>
</dbReference>
<dbReference type="GO" id="GO:0016491">
    <property type="term" value="F:oxidoreductase activity"/>
    <property type="evidence" value="ECO:0007669"/>
    <property type="project" value="UniProtKB-KW"/>
</dbReference>
<dbReference type="Gene3D" id="3.30.559.30">
    <property type="entry name" value="Nonribosomal peptide synthetase, condensation domain"/>
    <property type="match status" value="1"/>
</dbReference>
<evidence type="ECO:0000256" key="9">
    <source>
        <dbReference type="PROSITE-ProRule" id="PRU01363"/>
    </source>
</evidence>
<dbReference type="InterPro" id="IPR057326">
    <property type="entry name" value="KR_dom"/>
</dbReference>
<dbReference type="InterPro" id="IPR016036">
    <property type="entry name" value="Malonyl_transacylase_ACP-bd"/>
</dbReference>
<dbReference type="InterPro" id="IPR009081">
    <property type="entry name" value="PP-bd_ACP"/>
</dbReference>
<dbReference type="InterPro" id="IPR036291">
    <property type="entry name" value="NAD(P)-bd_dom_sf"/>
</dbReference>
<organism evidence="14 15">
    <name type="scientific">Chaetomium fimeti</name>
    <dbReference type="NCBI Taxonomy" id="1854472"/>
    <lineage>
        <taxon>Eukaryota</taxon>
        <taxon>Fungi</taxon>
        <taxon>Dikarya</taxon>
        <taxon>Ascomycota</taxon>
        <taxon>Pezizomycotina</taxon>
        <taxon>Sordariomycetes</taxon>
        <taxon>Sordariomycetidae</taxon>
        <taxon>Sordariales</taxon>
        <taxon>Chaetomiaceae</taxon>
        <taxon>Chaetomium</taxon>
    </lineage>
</organism>
<evidence type="ECO:0000256" key="4">
    <source>
        <dbReference type="ARBA" id="ARBA00022603"/>
    </source>
</evidence>
<dbReference type="InterPro" id="IPR032821">
    <property type="entry name" value="PKS_assoc"/>
</dbReference>
<evidence type="ECO:0000256" key="8">
    <source>
        <dbReference type="ARBA" id="ARBA00023268"/>
    </source>
</evidence>
<dbReference type="InterPro" id="IPR020806">
    <property type="entry name" value="PKS_PP-bd"/>
</dbReference>
<dbReference type="PANTHER" id="PTHR43775:SF20">
    <property type="entry name" value="HYBRID PKS-NRPS SYNTHETASE APDA"/>
    <property type="match status" value="1"/>
</dbReference>
<dbReference type="Pfam" id="PF00668">
    <property type="entry name" value="Condensation"/>
    <property type="match status" value="1"/>
</dbReference>
<keyword evidence="1" id="KW-0596">Phosphopantetheine</keyword>
<keyword evidence="6" id="KW-0677">Repeat</keyword>
<dbReference type="GO" id="GO:0004312">
    <property type="term" value="F:fatty acid synthase activity"/>
    <property type="evidence" value="ECO:0007669"/>
    <property type="project" value="TreeGrafter"/>
</dbReference>
<evidence type="ECO:0000256" key="1">
    <source>
        <dbReference type="ARBA" id="ARBA00022450"/>
    </source>
</evidence>
<dbReference type="GO" id="GO:0031177">
    <property type="term" value="F:phosphopantetheine binding"/>
    <property type="evidence" value="ECO:0007669"/>
    <property type="project" value="InterPro"/>
</dbReference>
<dbReference type="Gene3D" id="3.30.70.3290">
    <property type="match status" value="1"/>
</dbReference>
<dbReference type="InterPro" id="IPR014031">
    <property type="entry name" value="Ketoacyl_synth_C"/>
</dbReference>
<dbReference type="InterPro" id="IPR006162">
    <property type="entry name" value="Ppantetheine_attach_site"/>
</dbReference>
<keyword evidence="15" id="KW-1185">Reference proteome</keyword>
<evidence type="ECO:0000256" key="3">
    <source>
        <dbReference type="ARBA" id="ARBA00022598"/>
    </source>
</evidence>
<dbReference type="Pfam" id="PF16197">
    <property type="entry name" value="KAsynt_C_assoc"/>
    <property type="match status" value="1"/>
</dbReference>
<dbReference type="InterPro" id="IPR029063">
    <property type="entry name" value="SAM-dependent_MTases_sf"/>
</dbReference>
<dbReference type="SUPFAM" id="SSF52151">
    <property type="entry name" value="FabD/lysophospholipase-like"/>
    <property type="match status" value="1"/>
</dbReference>
<dbReference type="CDD" id="cd00833">
    <property type="entry name" value="PKS"/>
    <property type="match status" value="1"/>
</dbReference>
<keyword evidence="5" id="KW-0808">Transferase</keyword>
<dbReference type="CDD" id="cd19532">
    <property type="entry name" value="C_PKS-NRPS"/>
    <property type="match status" value="1"/>
</dbReference>
<dbReference type="Pfam" id="PF02801">
    <property type="entry name" value="Ketoacyl-synt_C"/>
    <property type="match status" value="1"/>
</dbReference>
<evidence type="ECO:0000313" key="15">
    <source>
        <dbReference type="Proteomes" id="UP001278766"/>
    </source>
</evidence>
<feature type="compositionally biased region" description="Polar residues" evidence="10">
    <location>
        <begin position="2545"/>
        <end position="2568"/>
    </location>
</feature>
<dbReference type="GO" id="GO:0016874">
    <property type="term" value="F:ligase activity"/>
    <property type="evidence" value="ECO:0007669"/>
    <property type="project" value="UniProtKB-KW"/>
</dbReference>
<dbReference type="InterPro" id="IPR013968">
    <property type="entry name" value="PKS_KR"/>
</dbReference>
<evidence type="ECO:0000259" key="11">
    <source>
        <dbReference type="PROSITE" id="PS50075"/>
    </source>
</evidence>
<dbReference type="Pfam" id="PF21089">
    <property type="entry name" value="PKS_DH_N"/>
    <property type="match status" value="1"/>
</dbReference>
<keyword evidence="4" id="KW-0489">Methyltransferase</keyword>
<dbReference type="GO" id="GO:0006633">
    <property type="term" value="P:fatty acid biosynthetic process"/>
    <property type="evidence" value="ECO:0007669"/>
    <property type="project" value="InterPro"/>
</dbReference>
<dbReference type="SMART" id="SM00822">
    <property type="entry name" value="PKS_KR"/>
    <property type="match status" value="1"/>
</dbReference>
<dbReference type="SUPFAM" id="SSF56801">
    <property type="entry name" value="Acetyl-CoA synthetase-like"/>
    <property type="match status" value="1"/>
</dbReference>
<dbReference type="Pfam" id="PF07993">
    <property type="entry name" value="NAD_binding_4"/>
    <property type="match status" value="1"/>
</dbReference>
<feature type="domain" description="Carrier" evidence="11">
    <location>
        <begin position="2418"/>
        <end position="2494"/>
    </location>
</feature>
<name>A0AAE0HMX4_9PEZI</name>
<accession>A0AAE0HMX4</accession>
<dbReference type="InterPro" id="IPR001227">
    <property type="entry name" value="Ac_transferase_dom_sf"/>
</dbReference>
<dbReference type="InterPro" id="IPR049551">
    <property type="entry name" value="PKS_DH_C"/>
</dbReference>
<evidence type="ECO:0000256" key="2">
    <source>
        <dbReference type="ARBA" id="ARBA00022553"/>
    </source>
</evidence>
<dbReference type="GeneID" id="87844253"/>
<dbReference type="SMART" id="SM00825">
    <property type="entry name" value="PKS_KS"/>
    <property type="match status" value="1"/>
</dbReference>
<dbReference type="Pfam" id="PF00550">
    <property type="entry name" value="PP-binding"/>
    <property type="match status" value="2"/>
</dbReference>
<keyword evidence="3" id="KW-0436">Ligase</keyword>
<dbReference type="FunFam" id="3.40.47.10:FF:000019">
    <property type="entry name" value="Polyketide synthase type I"/>
    <property type="match status" value="1"/>
</dbReference>
<dbReference type="Gene3D" id="3.40.50.150">
    <property type="entry name" value="Vaccinia Virus protein VP39"/>
    <property type="match status" value="1"/>
</dbReference>
<dbReference type="SUPFAM" id="SSF55048">
    <property type="entry name" value="Probable ACP-binding domain of malonyl-CoA ACP transacylase"/>
    <property type="match status" value="1"/>
</dbReference>
<dbReference type="GO" id="GO:0008168">
    <property type="term" value="F:methyltransferase activity"/>
    <property type="evidence" value="ECO:0007669"/>
    <property type="project" value="UniProtKB-KW"/>
</dbReference>
<feature type="region of interest" description="C-terminal hotdog fold" evidence="9">
    <location>
        <begin position="1087"/>
        <end position="1243"/>
    </location>
</feature>
<dbReference type="InterPro" id="IPR020807">
    <property type="entry name" value="PKS_DH"/>
</dbReference>
<dbReference type="Gene3D" id="1.10.1200.10">
    <property type="entry name" value="ACP-like"/>
    <property type="match status" value="2"/>
</dbReference>
<reference evidence="14" key="1">
    <citation type="journal article" date="2023" name="Mol. Phylogenet. Evol.">
        <title>Genome-scale phylogeny and comparative genomics of the fungal order Sordariales.</title>
        <authorList>
            <person name="Hensen N."/>
            <person name="Bonometti L."/>
            <person name="Westerberg I."/>
            <person name="Brannstrom I.O."/>
            <person name="Guillou S."/>
            <person name="Cros-Aarteil S."/>
            <person name="Calhoun S."/>
            <person name="Haridas S."/>
            <person name="Kuo A."/>
            <person name="Mondo S."/>
            <person name="Pangilinan J."/>
            <person name="Riley R."/>
            <person name="LaButti K."/>
            <person name="Andreopoulos B."/>
            <person name="Lipzen A."/>
            <person name="Chen C."/>
            <person name="Yan M."/>
            <person name="Daum C."/>
            <person name="Ng V."/>
            <person name="Clum A."/>
            <person name="Steindorff A."/>
            <person name="Ohm R.A."/>
            <person name="Martin F."/>
            <person name="Silar P."/>
            <person name="Natvig D.O."/>
            <person name="Lalanne C."/>
            <person name="Gautier V."/>
            <person name="Ament-Velasquez S.L."/>
            <person name="Kruys A."/>
            <person name="Hutchinson M.I."/>
            <person name="Powell A.J."/>
            <person name="Barry K."/>
            <person name="Miller A.N."/>
            <person name="Grigoriev I.V."/>
            <person name="Debuchy R."/>
            <person name="Gladieux P."/>
            <person name="Hiltunen Thoren M."/>
            <person name="Johannesson H."/>
        </authorList>
    </citation>
    <scope>NUCLEOTIDE SEQUENCE</scope>
    <source>
        <strain evidence="14">CBS 168.71</strain>
    </source>
</reference>
<dbReference type="PROSITE" id="PS52019">
    <property type="entry name" value="PKS_MFAS_DH"/>
    <property type="match status" value="1"/>
</dbReference>
<feature type="region of interest" description="Disordered" evidence="10">
    <location>
        <begin position="3615"/>
        <end position="3635"/>
    </location>
</feature>
<dbReference type="SMART" id="SM00827">
    <property type="entry name" value="PKS_AT"/>
    <property type="match status" value="1"/>
</dbReference>
<dbReference type="PROSITE" id="PS00455">
    <property type="entry name" value="AMP_BINDING"/>
    <property type="match status" value="1"/>
</dbReference>
<feature type="region of interest" description="Disordered" evidence="10">
    <location>
        <begin position="2539"/>
        <end position="2599"/>
    </location>
</feature>
<feature type="domain" description="Ketosynthase family 3 (KS3)" evidence="12">
    <location>
        <begin position="6"/>
        <end position="438"/>
    </location>
</feature>
<dbReference type="InterPro" id="IPR045851">
    <property type="entry name" value="AMP-bd_C_sf"/>
</dbReference>
<comment type="caution">
    <text evidence="14">The sequence shown here is derived from an EMBL/GenBank/DDBJ whole genome shotgun (WGS) entry which is preliminary data.</text>
</comment>
<feature type="domain" description="PKS/mFAS DH" evidence="13">
    <location>
        <begin position="936"/>
        <end position="1243"/>
    </location>
</feature>
<dbReference type="InterPro" id="IPR042104">
    <property type="entry name" value="PKS_dehydratase_sf"/>
</dbReference>
<dbReference type="GO" id="GO:0009403">
    <property type="term" value="P:toxin biosynthetic process"/>
    <property type="evidence" value="ECO:0007669"/>
    <property type="project" value="UniProtKB-ARBA"/>
</dbReference>
<dbReference type="CDD" id="cd05930">
    <property type="entry name" value="A_NRPS"/>
    <property type="match status" value="1"/>
</dbReference>
<dbReference type="GO" id="GO:0004315">
    <property type="term" value="F:3-oxoacyl-[acyl-carrier-protein] synthase activity"/>
    <property type="evidence" value="ECO:0007669"/>
    <property type="project" value="InterPro"/>
</dbReference>
<dbReference type="Pfam" id="PF08242">
    <property type="entry name" value="Methyltransf_12"/>
    <property type="match status" value="1"/>
</dbReference>
<dbReference type="InterPro" id="IPR050091">
    <property type="entry name" value="PKS_NRPS_Biosynth_Enz"/>
</dbReference>
<dbReference type="Gene3D" id="3.40.366.10">
    <property type="entry name" value="Malonyl-Coenzyme A Acyl Carrier Protein, domain 2"/>
    <property type="match status" value="1"/>
</dbReference>
<feature type="region of interest" description="N-terminal hotdog fold" evidence="9">
    <location>
        <begin position="936"/>
        <end position="1072"/>
    </location>
</feature>
<dbReference type="SMART" id="SM00826">
    <property type="entry name" value="PKS_DH"/>
    <property type="match status" value="1"/>
</dbReference>
<dbReference type="InterPro" id="IPR042099">
    <property type="entry name" value="ANL_N_sf"/>
</dbReference>
<evidence type="ECO:0000259" key="13">
    <source>
        <dbReference type="PROSITE" id="PS52019"/>
    </source>
</evidence>
<dbReference type="InterPro" id="IPR036736">
    <property type="entry name" value="ACP-like_sf"/>
</dbReference>
<sequence length="4073" mass="439671">MSAAEQEPIAVIGMSCRFPGGSNSPSKLWDLLKAPHDIAKPVPADRFDSAGFFHANGSHHGATDCNEAYFLDEDVTRFDNAFFNVQPGEAEALDPQQRFLMETIYDSLCSAGQTIEGLRGSRAAVYVGLMCDDWSQMNSRDWDLVPTYAATGTSRAVVSNRVSYFFDWHGPSMTIDTACSSSLVAVHEGVNALRRGECPVVVAAGANMILSPGMMIAESNLHMLSPTGRSKMWDASADGYARGEGIAAVVLKPLSAALRDGDPINCVIRGTGVNQDGRTPGLTMPNNVAQTDLIRDTYERAGLNLQDPKDRPQFFHAHGTGTPAGDPQEAEAISRAFYDGGSPKDPLFVGSIKTVIGHTEGTAGLASLIGTCLAMQHNTIPPNLHFNSLSSRVAEFCSNLRVPTKALTWPTPVAGQPRRASVNSFGFGGTNAHAIIESYEAAPVEKRTVSTTVPAFTPLTVSAASASALRTTLSELSDFVQTHPDIDLRDLAYTLQHRRSTLAFRKSIAVENLEGVVATIGALLSEGGAGDGGLTSRYFDSQDPKILGVFTGQGAQWPRMGALLLEQSPYVSELLTQLDQALATLPEGDRPDWTLRGQILAEAAQSRLSEAAISQPLCTAVQIVLVDLLTQAGIKLSGVVGHSSGEIAAAYAAGFLSATDAIRVAYYRGLYAKLAGSPAGRGSMLAVGTSFEDALEFCELEEFEGRIKVAARNSSNSVTLSGDEDAIEEALEIYKDEGRFARQLRVDTAYHSHHMEPCAVPYLDALARCEIKVGEGNGIPWYSSVVENHVMSTADVQPQYWVDNMTSAVLFSPAVAHAVAEGGQFDLGLEVGPHPALKGPCLDTVEEAAGHRIPYTGLLGRNKNDVLELSSALGFIWTQLGAGSVDFDRLERAISGGPYPKKVVADLPTYPFDHSRSFYTLTRFSGAHRNMHAPPNPILGRRCVESETADEVSWRNILKSGEISWLQGHQLQGQTVFPAMGYIAMCVEAAAVLAGPERPLGLVTLEDVIIGRALAFQNESVGMESKVTVKIDYTSDDELRGHIACHSGLPFDSAAPLALNFSANIHVHFHEPRADTLPAVRADEISLVKTDPGRLYSQFTQLGYNYSPPFTGVKAIDRKRGFATGEIEDISGEGWEDQLIVHPGWLDSALQTAFAAYSYPHDNRLWALHVPTEIRTVSINPYFTARGPGGRTRQLQYQSTAREGLGAPVAADIDVFAAGEGEGHAFVQLEAVQVKPFAAASARDDAILFARFDYRLAGPDAIAAVEGDDLLPPKTEAVVETIERVGFYYLRRVHETITPAEREATLPHFRHLIDLTGRVVPLVAAGEHPHVPREAINDSASYIRSLIARYHDRADIQLLEAVGENLVSEIRRNGIMLEHMMKDGILDRFYEELAGLDVANVWIARMVAQVAHRHPHLRILEIGAGTGGTTRTVLPMLGDAFQSYTFTDISAGFFERAQERFRTYADRMVFATYNMELTPEEQGFEEGSYDVVLASNVLHATGRLDDMMANTRRLLRPGGYLMMLEFVSNDRTGITACMGGLPGWWGNGIVDPARGDGPCLTPKQWDELVRRHGFGGVDTHCPVEKHLQWYTVHLCQAVDDRVLALRDPLASLEPAATLAPPPAELVIVGGTTAAVTKLVDETSALLASRYSTITRVATLEELHERGLALGSSVLSLTELDKQFFEERTEAKLEALKGLWRAGGSIVWATRGVRDAAPYSAMILGLARVVRFEYPNINLQILDFDEAPTAAALAADLVRLEMGRHWKEEGANLLWSVEPEAHYENGQLFIPRMYPDRDANARYNTQRRTVAREVDPRETSVVLEPAGPAGDALELCAPSPLRVAASPRPGAEKTVEILVEQSVLHAVKVPGAGFFSLCSGTNAETGRPLLALVDSPVESRLHVPVEWTVQLREPLSRTGTFSLGDVASHLVARAILSDAPGFGSLLVHEADELLKEAFGRESAGHGANVVFTTADKMKAKANAGWVLVHEKLPGRLVQKLLPHDISAFADLSNSEASASAQLLARCLPAYTPVATAQDVIRAQAGASPDAAPQDVGAALKAAWQAASRKRKVSRAQSQTNTSTVLALQDVGRNDARHAPLSVVDWNAASVSVALRPIDAGTIFRADGTYFLVGLSGEVGQSLCGWMVAHGARHIVLSSRRPKVHPRYIEELAALGATVRVMALDVTKREALRECYDTIRAEMPPIIGVANGALLLEDALFDMVQFETLQRTAPPKVEGSALLDELFYDTPLDFFILFTSVANITGNTGQSAYVIANQFMTALAAQRRDIRGVPGSTIAISSVQGLGYLEHSDIDKDRLVRWGYRNISEQDLHLLFAEAVLAGRPGAPGIAEVVTSMSPFRDSVEIQPNLRFDPKFRHYILQQAEDGAGGNKGGAGGAGGKTVRPRARLANVTSQAEVFDVVQDSLTENLKRILMMPATESVDPMMSLVELGIDSIMAVDLRTWFLKELDVDVPVLKILSPGETVKSLAEEAMAKIPADIVDLTKLAEGAPNGGSAPAAAAQPTPVAPVPVTKKVIDEQASELGGASVTTPSTRAETTASSPALVSTPGTSLERPDQEEDKQLFQPPPRPQAAAGTKEDADSWRKAIARASTEHVEHMTFGQRRFWFLSHYVDEPTTFNIAYLGKLTGRLRVNDLAKAVEKAAQRHETLRTRFFWSSDDTRSPMQGILSQTLVRLETATIETEAQASEELEAMRKYEWNLGDWVPLRMRLLSLSETSHYLILGSHHISMDGHSFSVFLLDIHQAYNNPARPLPPMPATSQARAFGQSQIAAYESGQLRPAIEHYRKVLPAADLARPIELFPFARTKVRPPLDRYGTHVARAHLGADTTAKLKALARGRRATSFHAYLGTLQALLFRLLPTDTTERVYIGIADANRLDSRFATSVGNFLNVLPLRFDRTSGGGGATFGQAIETARDKARDALKHSALPFDLLLDEVGVPRSNAWAPVFQVFMNYRLVVKEHADKQWVGCRIGEERWHTARTGYDVALEIVEDHDGATLAMHVQQSLYDADAAELLVRSFANAVKEFAAKGDAMETNQLQKWDKQDVEKALEIGTAPALNLEWPATVAHRIDEVIAQNPTAVALKDGLGNVLTYAQMDARVESIANALHVRLPLTVDNKPPVVGVFQAPSADWICSLVAIHRIGAVYLPLDLRNSIPRLKSNVAVARPAAILVDAETTSRTAELEVKDAVPAIDVSRLAASTAGRRATDTAAAKADQAAYIIFTSGSTGEPKGIVVTHAGLRNNLEGYHRAWNIPSLAGVVLQQASFGFDASLLQVYAALTTGGCLLVVPADARGDPAEVTRLMVDHGVTMTQATPSEYEMWLRFAPDQLRRCTSWKAAWFGGERAAPGLVRSFRDLCVELPNLAVYTSYGPTESTISAMKGVADVRNNPNLTVPVPGRLLPNYTAYLVDDEMRPLPIGVPGEILLGGAGVGKNEYLGRPDLTVEAFISSPFTVPGDGGSPARLYRTGDYGRLDKSGFLAIEGRIAGDTQVKLRGFRIELAEIERVMLRESDGQLAQVVVTARGVDDGQEDGFLAAHVVLDNQDTTTADTAKVLDKLRARLPLSLPQYMCPAVIVPLPEVPLTSNSKVDRRAVQALPLPETTTTTTTTTTTNDGTQPLQPLTPTETQLAALWTSVLPQRGLAAGGALQPRTDFFAAGGNSLLLVKLQAAVKREFGDAPRLSKLMSATELGSMAALLEQTGAGALDWGKETALDLSRPSEVPVKVRENGAGLRVLVTGASGSLGKRIVRRLAGDGRVAAVVCLVRPAEGRDPANLFFAQGQAENAKVRVVTADLPTIPTDHPDLAINNIDAVVHCAADRSFWDGYNAVKPVNVDALKTLASLSLRAGARLHALSSGALAAFQDPSDESAQATLPRPSPADGYMASKWVAERYLARAAREAGLRVTAHRPSEAVPASQKESADVLAAMAGDMLRLSASLGVRPDYARLSGSFDVGRIEDVAAAVAGEVTADVGQSGKAEAMHTVSYPGMARVQITELAAYAESLLAAGGADADVVRGLPTVPALHWVGLAKRAGLFEWLLTAQHLVVDDEEGRKIVSRR</sequence>
<feature type="domain" description="Carrier" evidence="11">
    <location>
        <begin position="3635"/>
        <end position="3716"/>
    </location>
</feature>
<evidence type="ECO:0000313" key="14">
    <source>
        <dbReference type="EMBL" id="KAK3299484.1"/>
    </source>
</evidence>
<feature type="active site" description="Proton donor; for dehydratase activity" evidence="9">
    <location>
        <position position="1147"/>
    </location>
</feature>
<dbReference type="Gene3D" id="3.30.559.10">
    <property type="entry name" value="Chloramphenicol acetyltransferase-like domain"/>
    <property type="match status" value="1"/>
</dbReference>
<dbReference type="InterPro" id="IPR001242">
    <property type="entry name" value="Condensation_dom"/>
</dbReference>
<dbReference type="InterPro" id="IPR000873">
    <property type="entry name" value="AMP-dep_synth/lig_dom"/>
</dbReference>
<dbReference type="SUPFAM" id="SSF53901">
    <property type="entry name" value="Thiolase-like"/>
    <property type="match status" value="1"/>
</dbReference>
<dbReference type="Proteomes" id="UP001278766">
    <property type="component" value="Unassembled WGS sequence"/>
</dbReference>
<dbReference type="SUPFAM" id="SSF51735">
    <property type="entry name" value="NAD(P)-binding Rossmann-fold domains"/>
    <property type="match status" value="3"/>
</dbReference>
<dbReference type="SUPFAM" id="SSF53335">
    <property type="entry name" value="S-adenosyl-L-methionine-dependent methyltransferases"/>
    <property type="match status" value="1"/>
</dbReference>
<feature type="active site" description="Proton acceptor; for dehydratase activity" evidence="9">
    <location>
        <position position="969"/>
    </location>
</feature>
<evidence type="ECO:0000256" key="10">
    <source>
        <dbReference type="SAM" id="MobiDB-lite"/>
    </source>
</evidence>